<reference evidence="2 3" key="1">
    <citation type="submission" date="2018-08" db="EMBL/GenBank/DDBJ databases">
        <authorList>
            <person name="Laetsch R D."/>
            <person name="Stevens L."/>
            <person name="Kumar S."/>
            <person name="Blaxter L. M."/>
        </authorList>
    </citation>
    <scope>NUCLEOTIDE SEQUENCE [LARGE SCALE GENOMIC DNA]</scope>
</reference>
<accession>A0A3P6TK77</accession>
<feature type="compositionally biased region" description="Polar residues" evidence="1">
    <location>
        <begin position="28"/>
        <end position="45"/>
    </location>
</feature>
<evidence type="ECO:0000313" key="3">
    <source>
        <dbReference type="Proteomes" id="UP000277928"/>
    </source>
</evidence>
<name>A0A3P6TK77_LITSI</name>
<gene>
    <name evidence="2" type="ORF">NLS_LOCUS8716</name>
</gene>
<keyword evidence="3" id="KW-1185">Reference proteome</keyword>
<dbReference type="Proteomes" id="UP000277928">
    <property type="component" value="Unassembled WGS sequence"/>
</dbReference>
<dbReference type="AlphaFoldDB" id="A0A3P6TK77"/>
<protein>
    <submittedName>
        <fullName evidence="2">Uncharacterized protein</fullName>
    </submittedName>
</protein>
<feature type="region of interest" description="Disordered" evidence="1">
    <location>
        <begin position="1"/>
        <end position="62"/>
    </location>
</feature>
<dbReference type="OrthoDB" id="5847355at2759"/>
<dbReference type="OMA" id="NIWRLTE"/>
<evidence type="ECO:0000313" key="2">
    <source>
        <dbReference type="EMBL" id="VDK88532.1"/>
    </source>
</evidence>
<evidence type="ECO:0000256" key="1">
    <source>
        <dbReference type="SAM" id="MobiDB-lite"/>
    </source>
</evidence>
<organism evidence="2 3">
    <name type="scientific">Litomosoides sigmodontis</name>
    <name type="common">Filarial nematode worm</name>
    <dbReference type="NCBI Taxonomy" id="42156"/>
    <lineage>
        <taxon>Eukaryota</taxon>
        <taxon>Metazoa</taxon>
        <taxon>Ecdysozoa</taxon>
        <taxon>Nematoda</taxon>
        <taxon>Chromadorea</taxon>
        <taxon>Rhabditida</taxon>
        <taxon>Spirurina</taxon>
        <taxon>Spiruromorpha</taxon>
        <taxon>Filarioidea</taxon>
        <taxon>Onchocercidae</taxon>
        <taxon>Litomosoides</taxon>
    </lineage>
</organism>
<dbReference type="EMBL" id="UYRX01001169">
    <property type="protein sequence ID" value="VDK88532.1"/>
    <property type="molecule type" value="Genomic_DNA"/>
</dbReference>
<proteinExistence type="predicted"/>
<sequence>MPSTPSSSNFYRNLRSLTERNKKRKNESLTNSHSNSDEAVNNYSNVPQPQPQQQRQSVEVSREVQDASLAKRFLIFVYFNEKCLQVWLK</sequence>
<feature type="compositionally biased region" description="Polar residues" evidence="1">
    <location>
        <begin position="1"/>
        <end position="11"/>
    </location>
</feature>